<evidence type="ECO:0000313" key="2">
    <source>
        <dbReference type="Proteomes" id="UP001519460"/>
    </source>
</evidence>
<keyword evidence="2" id="KW-1185">Reference proteome</keyword>
<name>A0ABD0KRI7_9CAEN</name>
<sequence length="88" mass="10043">MHITDKTAHSEAIQACDCVLMCARTTDTRDSLSQLLLRLQALLQEQQKLGVARGLVTQSVCLYENQSRHQMGTRHNFGRRARLHRVPE</sequence>
<dbReference type="AlphaFoldDB" id="A0ABD0KRI7"/>
<dbReference type="Proteomes" id="UP001519460">
    <property type="component" value="Unassembled WGS sequence"/>
</dbReference>
<reference evidence="1 2" key="1">
    <citation type="journal article" date="2023" name="Sci. Data">
        <title>Genome assembly of the Korean intertidal mud-creeper Batillaria attramentaria.</title>
        <authorList>
            <person name="Patra A.K."/>
            <person name="Ho P.T."/>
            <person name="Jun S."/>
            <person name="Lee S.J."/>
            <person name="Kim Y."/>
            <person name="Won Y.J."/>
        </authorList>
    </citation>
    <scope>NUCLEOTIDE SEQUENCE [LARGE SCALE GENOMIC DNA]</scope>
    <source>
        <strain evidence="1">Wonlab-2016</strain>
    </source>
</reference>
<accession>A0ABD0KRI7</accession>
<gene>
    <name evidence="1" type="ORF">BaRGS_00019463</name>
</gene>
<dbReference type="EMBL" id="JACVVK020000139">
    <property type="protein sequence ID" value="KAK7489355.1"/>
    <property type="molecule type" value="Genomic_DNA"/>
</dbReference>
<proteinExistence type="predicted"/>
<comment type="caution">
    <text evidence="1">The sequence shown here is derived from an EMBL/GenBank/DDBJ whole genome shotgun (WGS) entry which is preliminary data.</text>
</comment>
<organism evidence="1 2">
    <name type="scientific">Batillaria attramentaria</name>
    <dbReference type="NCBI Taxonomy" id="370345"/>
    <lineage>
        <taxon>Eukaryota</taxon>
        <taxon>Metazoa</taxon>
        <taxon>Spiralia</taxon>
        <taxon>Lophotrochozoa</taxon>
        <taxon>Mollusca</taxon>
        <taxon>Gastropoda</taxon>
        <taxon>Caenogastropoda</taxon>
        <taxon>Sorbeoconcha</taxon>
        <taxon>Cerithioidea</taxon>
        <taxon>Batillariidae</taxon>
        <taxon>Batillaria</taxon>
    </lineage>
</organism>
<evidence type="ECO:0000313" key="1">
    <source>
        <dbReference type="EMBL" id="KAK7489355.1"/>
    </source>
</evidence>
<protein>
    <submittedName>
        <fullName evidence="1">Uncharacterized protein</fullName>
    </submittedName>
</protein>